<gene>
    <name evidence="2" type="ORF">CKO25_11220</name>
</gene>
<name>A0A9X0WII5_9GAMM</name>
<feature type="domain" description="Histidine kinase/HSP90-like ATPase" evidence="1">
    <location>
        <begin position="86"/>
        <end position="141"/>
    </location>
</feature>
<evidence type="ECO:0000313" key="3">
    <source>
        <dbReference type="Proteomes" id="UP001138802"/>
    </source>
</evidence>
<dbReference type="InterPro" id="IPR003594">
    <property type="entry name" value="HATPase_dom"/>
</dbReference>
<dbReference type="Proteomes" id="UP001138802">
    <property type="component" value="Unassembled WGS sequence"/>
</dbReference>
<dbReference type="InterPro" id="IPR036890">
    <property type="entry name" value="HATPase_C_sf"/>
</dbReference>
<proteinExistence type="predicted"/>
<dbReference type="Pfam" id="PF02518">
    <property type="entry name" value="HATPase_c"/>
    <property type="match status" value="1"/>
</dbReference>
<reference evidence="2 3" key="1">
    <citation type="journal article" date="2020" name="Microorganisms">
        <title>Osmotic Adaptation and Compatible Solute Biosynthesis of Phototrophic Bacteria as Revealed from Genome Analyses.</title>
        <authorList>
            <person name="Imhoff J.F."/>
            <person name="Rahn T."/>
            <person name="Kunzel S."/>
            <person name="Keller A."/>
            <person name="Neulinger S.C."/>
        </authorList>
    </citation>
    <scope>NUCLEOTIDE SEQUENCE [LARGE SCALE GENOMIC DNA]</scope>
    <source>
        <strain evidence="2 3">DSM 21303</strain>
    </source>
</reference>
<dbReference type="PANTHER" id="PTHR43065:SF42">
    <property type="entry name" value="TWO-COMPONENT SENSOR PPRA"/>
    <property type="match status" value="1"/>
</dbReference>
<comment type="caution">
    <text evidence="2">The sequence shown here is derived from an EMBL/GenBank/DDBJ whole genome shotgun (WGS) entry which is preliminary data.</text>
</comment>
<dbReference type="SUPFAM" id="SSF55874">
    <property type="entry name" value="ATPase domain of HSP90 chaperone/DNA topoisomerase II/histidine kinase"/>
    <property type="match status" value="1"/>
</dbReference>
<accession>A0A9X0WII5</accession>
<dbReference type="Gene3D" id="3.30.565.10">
    <property type="entry name" value="Histidine kinase-like ATPase, C-terminal domain"/>
    <property type="match status" value="1"/>
</dbReference>
<dbReference type="EMBL" id="NRSD01000010">
    <property type="protein sequence ID" value="MBK1645203.1"/>
    <property type="molecule type" value="Genomic_DNA"/>
</dbReference>
<keyword evidence="3" id="KW-1185">Reference proteome</keyword>
<sequence length="184" mass="20254">MKSELRIDRLLLDLDPLIKGTLKGAERVRDLVQDRRCFSSGQQGDSTRFDLVHLIATALHWMTKGAQRELVTTLDLPDELMVEGHPGHIHQVLMNLVQNALDAMQTTPEPPRLSVKAGRNGGVAWLTIRDNGPGIAKAATPERLRRNAVADQILVPPTIRPAKLQGGTIRTDGEEVKRRVGGGR</sequence>
<organism evidence="2 3">
    <name type="scientific">Thiocapsa imhoffii</name>
    <dbReference type="NCBI Taxonomy" id="382777"/>
    <lineage>
        <taxon>Bacteria</taxon>
        <taxon>Pseudomonadati</taxon>
        <taxon>Pseudomonadota</taxon>
        <taxon>Gammaproteobacteria</taxon>
        <taxon>Chromatiales</taxon>
        <taxon>Chromatiaceae</taxon>
        <taxon>Thiocapsa</taxon>
    </lineage>
</organism>
<dbReference type="RefSeq" id="WP_200388010.1">
    <property type="nucleotide sequence ID" value="NZ_NRSD01000010.1"/>
</dbReference>
<evidence type="ECO:0000313" key="2">
    <source>
        <dbReference type="EMBL" id="MBK1645203.1"/>
    </source>
</evidence>
<dbReference type="PANTHER" id="PTHR43065">
    <property type="entry name" value="SENSOR HISTIDINE KINASE"/>
    <property type="match status" value="1"/>
</dbReference>
<protein>
    <recommendedName>
        <fullName evidence="1">Histidine kinase/HSP90-like ATPase domain-containing protein</fullName>
    </recommendedName>
</protein>
<evidence type="ECO:0000259" key="1">
    <source>
        <dbReference type="Pfam" id="PF02518"/>
    </source>
</evidence>
<dbReference type="AlphaFoldDB" id="A0A9X0WII5"/>